<dbReference type="EMBL" id="JBBMQO010000001">
    <property type="protein sequence ID" value="MEM5500038.1"/>
    <property type="molecule type" value="Genomic_DNA"/>
</dbReference>
<evidence type="ECO:0000313" key="4">
    <source>
        <dbReference type="Proteomes" id="UP001477870"/>
    </source>
</evidence>
<proteinExistence type="predicted"/>
<feature type="signal peptide" evidence="2">
    <location>
        <begin position="1"/>
        <end position="24"/>
    </location>
</feature>
<name>A0ABU9T1N7_9HYPH</name>
<feature type="chain" id="PRO_5047182085" evidence="2">
    <location>
        <begin position="25"/>
        <end position="133"/>
    </location>
</feature>
<evidence type="ECO:0000313" key="3">
    <source>
        <dbReference type="EMBL" id="MEM5500038.1"/>
    </source>
</evidence>
<evidence type="ECO:0000256" key="2">
    <source>
        <dbReference type="SAM" id="SignalP"/>
    </source>
</evidence>
<gene>
    <name evidence="3" type="ORF">WNY59_00390</name>
</gene>
<keyword evidence="2" id="KW-0732">Signal</keyword>
<feature type="coiled-coil region" evidence="1">
    <location>
        <begin position="59"/>
        <end position="86"/>
    </location>
</feature>
<dbReference type="Proteomes" id="UP001477870">
    <property type="component" value="Unassembled WGS sequence"/>
</dbReference>
<sequence length="133" mass="14946">MIYLKQMMTVTGMLTALMCTSAFAEGRYVMVKVDNGYVRMDTQSGAMSMCQTQNDQIICKMAADERAAFNEDISALEDRVAALEKRLSVGTPLVNKEGLPSEEEFERGLGYMEKFMRRFMGIAKEFDEPKAAN</sequence>
<organism evidence="3 4">
    <name type="scientific">Ahrensia kielensis</name>
    <dbReference type="NCBI Taxonomy" id="76980"/>
    <lineage>
        <taxon>Bacteria</taxon>
        <taxon>Pseudomonadati</taxon>
        <taxon>Pseudomonadota</taxon>
        <taxon>Alphaproteobacteria</taxon>
        <taxon>Hyphomicrobiales</taxon>
        <taxon>Ahrensiaceae</taxon>
        <taxon>Ahrensia</taxon>
    </lineage>
</organism>
<evidence type="ECO:0000256" key="1">
    <source>
        <dbReference type="SAM" id="Coils"/>
    </source>
</evidence>
<accession>A0ABU9T1N7</accession>
<keyword evidence="4" id="KW-1185">Reference proteome</keyword>
<protein>
    <submittedName>
        <fullName evidence="3">Uncharacterized protein</fullName>
    </submittedName>
</protein>
<reference evidence="3 4" key="1">
    <citation type="submission" date="2024-03" db="EMBL/GenBank/DDBJ databases">
        <title>Community enrichment and isolation of bacterial strains for fucoidan degradation.</title>
        <authorList>
            <person name="Sichert A."/>
        </authorList>
    </citation>
    <scope>NUCLEOTIDE SEQUENCE [LARGE SCALE GENOMIC DNA]</scope>
    <source>
        <strain evidence="3 4">AS62</strain>
    </source>
</reference>
<keyword evidence="1" id="KW-0175">Coiled coil</keyword>
<dbReference type="RefSeq" id="WP_342845958.1">
    <property type="nucleotide sequence ID" value="NZ_JBBMQO010000001.1"/>
</dbReference>
<comment type="caution">
    <text evidence="3">The sequence shown here is derived from an EMBL/GenBank/DDBJ whole genome shotgun (WGS) entry which is preliminary data.</text>
</comment>